<dbReference type="GO" id="GO:0005829">
    <property type="term" value="C:cytosol"/>
    <property type="evidence" value="ECO:0007669"/>
    <property type="project" value="TreeGrafter"/>
</dbReference>
<dbReference type="STRING" id="1802613.A2V54_00875"/>
<dbReference type="SUPFAM" id="SSF50486">
    <property type="entry name" value="FMT C-terminal domain-like"/>
    <property type="match status" value="1"/>
</dbReference>
<evidence type="ECO:0000256" key="2">
    <source>
        <dbReference type="ARBA" id="ARBA00022679"/>
    </source>
</evidence>
<sequence length="157" mass="17847">MDEQMDHGPILRQEKVALDPTENTPTAMVKLAQFGGKLLARTIPNYLSGKITPQPQDHTQATYTKLIKKDDGKVNWQENNIQIERMVRAYNPWPGVWTTVGEMAEQLDRELKNQRHQNLRLKILQAHLENGTLSLNSVQVEGKNPIAFADFVKGYLA</sequence>
<protein>
    <recommendedName>
        <fullName evidence="4">Formyl transferase C-terminal domain-containing protein</fullName>
    </recommendedName>
</protein>
<dbReference type="GO" id="GO:0004479">
    <property type="term" value="F:methionyl-tRNA formyltransferase activity"/>
    <property type="evidence" value="ECO:0007669"/>
    <property type="project" value="TreeGrafter"/>
</dbReference>
<dbReference type="InterPro" id="IPR036477">
    <property type="entry name" value="Formyl_transf_N_sf"/>
</dbReference>
<dbReference type="InterPro" id="IPR005793">
    <property type="entry name" value="Formyl_trans_C"/>
</dbReference>
<dbReference type="Proteomes" id="UP000176583">
    <property type="component" value="Unassembled WGS sequence"/>
</dbReference>
<reference evidence="5 6" key="1">
    <citation type="journal article" date="2016" name="Nat. Commun.">
        <title>Thousands of microbial genomes shed light on interconnected biogeochemical processes in an aquifer system.</title>
        <authorList>
            <person name="Anantharaman K."/>
            <person name="Brown C.T."/>
            <person name="Hug L.A."/>
            <person name="Sharon I."/>
            <person name="Castelle C.J."/>
            <person name="Probst A.J."/>
            <person name="Thomas B.C."/>
            <person name="Singh A."/>
            <person name="Wilkins M.J."/>
            <person name="Karaoz U."/>
            <person name="Brodie E.L."/>
            <person name="Williams K.H."/>
            <person name="Hubbard S.S."/>
            <person name="Banfield J.F."/>
        </authorList>
    </citation>
    <scope>NUCLEOTIDE SEQUENCE [LARGE SCALE GENOMIC DNA]</scope>
</reference>
<dbReference type="InterPro" id="IPR011034">
    <property type="entry name" value="Formyl_transferase-like_C_sf"/>
</dbReference>
<comment type="caution">
    <text evidence="5">The sequence shown here is derived from an EMBL/GenBank/DDBJ whole genome shotgun (WGS) entry which is preliminary data.</text>
</comment>
<dbReference type="Pfam" id="PF02911">
    <property type="entry name" value="Formyl_trans_C"/>
    <property type="match status" value="1"/>
</dbReference>
<dbReference type="EMBL" id="MEUW01000013">
    <property type="protein sequence ID" value="OGC44686.1"/>
    <property type="molecule type" value="Genomic_DNA"/>
</dbReference>
<gene>
    <name evidence="5" type="ORF">A2V54_00875</name>
</gene>
<dbReference type="InterPro" id="IPR044135">
    <property type="entry name" value="Met-tRNA-FMT_C"/>
</dbReference>
<proteinExistence type="inferred from homology"/>
<accession>A0A1F4UID1</accession>
<keyword evidence="2" id="KW-0808">Transferase</keyword>
<dbReference type="PANTHER" id="PTHR11138:SF5">
    <property type="entry name" value="METHIONYL-TRNA FORMYLTRANSFERASE, MITOCHONDRIAL"/>
    <property type="match status" value="1"/>
</dbReference>
<dbReference type="SUPFAM" id="SSF53328">
    <property type="entry name" value="Formyltransferase"/>
    <property type="match status" value="1"/>
</dbReference>
<keyword evidence="3" id="KW-0648">Protein biosynthesis</keyword>
<evidence type="ECO:0000313" key="5">
    <source>
        <dbReference type="EMBL" id="OGC44686.1"/>
    </source>
</evidence>
<comment type="similarity">
    <text evidence="1">Belongs to the Fmt family.</text>
</comment>
<dbReference type="Gene3D" id="3.40.50.12230">
    <property type="match status" value="1"/>
</dbReference>
<dbReference type="AlphaFoldDB" id="A0A1F4UID1"/>
<dbReference type="CDD" id="cd08704">
    <property type="entry name" value="Met_tRNA_FMT_C"/>
    <property type="match status" value="1"/>
</dbReference>
<name>A0A1F4UID1_UNCKA</name>
<evidence type="ECO:0000259" key="4">
    <source>
        <dbReference type="Pfam" id="PF02911"/>
    </source>
</evidence>
<feature type="domain" description="Formyl transferase C-terminal" evidence="4">
    <location>
        <begin position="67"/>
        <end position="155"/>
    </location>
</feature>
<dbReference type="PANTHER" id="PTHR11138">
    <property type="entry name" value="METHIONYL-TRNA FORMYLTRANSFERASE"/>
    <property type="match status" value="1"/>
</dbReference>
<organism evidence="5 6">
    <name type="scientific">candidate division WWE3 bacterium RBG_19FT_COMBO_53_11</name>
    <dbReference type="NCBI Taxonomy" id="1802613"/>
    <lineage>
        <taxon>Bacteria</taxon>
        <taxon>Katanobacteria</taxon>
    </lineage>
</organism>
<evidence type="ECO:0000256" key="1">
    <source>
        <dbReference type="ARBA" id="ARBA00010699"/>
    </source>
</evidence>
<evidence type="ECO:0000256" key="3">
    <source>
        <dbReference type="ARBA" id="ARBA00022917"/>
    </source>
</evidence>
<evidence type="ECO:0000313" key="6">
    <source>
        <dbReference type="Proteomes" id="UP000176583"/>
    </source>
</evidence>